<name>A0A3B3S381_9TELE</name>
<evidence type="ECO:0000313" key="4">
    <source>
        <dbReference type="Ensembl" id="ENSPKIP00000024501.1"/>
    </source>
</evidence>
<dbReference type="PANTHER" id="PTHR22803">
    <property type="entry name" value="MANNOSE, PHOSPHOLIPASE, LECTIN RECEPTOR RELATED"/>
    <property type="match status" value="1"/>
</dbReference>
<dbReference type="Ensembl" id="ENSPKIT00000005209.1">
    <property type="protein sequence ID" value="ENSPKIP00000024501.1"/>
    <property type="gene ID" value="ENSPKIG00000007729.1"/>
</dbReference>
<keyword evidence="5" id="KW-1185">Reference proteome</keyword>
<dbReference type="AlphaFoldDB" id="A0A3B3S381"/>
<dbReference type="InterPro" id="IPR001304">
    <property type="entry name" value="C-type_lectin-like"/>
</dbReference>
<dbReference type="InterPro" id="IPR016187">
    <property type="entry name" value="CTDL_fold"/>
</dbReference>
<sequence>SLLIFVIVIVLSFSSALYCNDLPEMRCPDPDWYEFGDFCYKPFTDQKTWHAARTSCRKLGADLVSLLSLKEQITSDMWIGLNDLEIQGYQWSDGSFVSHTNWGYGEPNNHEGREDCVEMVTTNNGSSWWNDLNCDAHQDWICMIPKGKNLCVLL</sequence>
<feature type="signal peptide" evidence="2">
    <location>
        <begin position="1"/>
        <end position="16"/>
    </location>
</feature>
<evidence type="ECO:0000256" key="1">
    <source>
        <dbReference type="ARBA" id="ARBA00023157"/>
    </source>
</evidence>
<dbReference type="PROSITE" id="PS00615">
    <property type="entry name" value="C_TYPE_LECTIN_1"/>
    <property type="match status" value="1"/>
</dbReference>
<dbReference type="SMART" id="SM00034">
    <property type="entry name" value="CLECT"/>
    <property type="match status" value="1"/>
</dbReference>
<evidence type="ECO:0000313" key="5">
    <source>
        <dbReference type="Proteomes" id="UP000261540"/>
    </source>
</evidence>
<evidence type="ECO:0000256" key="2">
    <source>
        <dbReference type="SAM" id="SignalP"/>
    </source>
</evidence>
<dbReference type="PROSITE" id="PS50041">
    <property type="entry name" value="C_TYPE_LECTIN_2"/>
    <property type="match status" value="1"/>
</dbReference>
<accession>A0A3B3S381</accession>
<proteinExistence type="predicted"/>
<feature type="domain" description="C-type lectin" evidence="3">
    <location>
        <begin position="35"/>
        <end position="143"/>
    </location>
</feature>
<dbReference type="GeneTree" id="ENSGT01150000286973"/>
<dbReference type="InterPro" id="IPR050111">
    <property type="entry name" value="C-type_lectin/snaclec_domain"/>
</dbReference>
<keyword evidence="2" id="KW-0732">Signal</keyword>
<dbReference type="InterPro" id="IPR016186">
    <property type="entry name" value="C-type_lectin-like/link_sf"/>
</dbReference>
<reference evidence="4" key="1">
    <citation type="submission" date="2025-08" db="UniProtKB">
        <authorList>
            <consortium name="Ensembl"/>
        </authorList>
    </citation>
    <scope>IDENTIFICATION</scope>
</reference>
<dbReference type="STRING" id="1676925.ENSPKIP00000024501"/>
<feature type="chain" id="PRO_5017309851" description="C-type lectin domain-containing protein" evidence="2">
    <location>
        <begin position="17"/>
        <end position="154"/>
    </location>
</feature>
<protein>
    <recommendedName>
        <fullName evidence="3">C-type lectin domain-containing protein</fullName>
    </recommendedName>
</protein>
<dbReference type="Pfam" id="PF00059">
    <property type="entry name" value="Lectin_C"/>
    <property type="match status" value="1"/>
</dbReference>
<dbReference type="Proteomes" id="UP000261540">
    <property type="component" value="Unplaced"/>
</dbReference>
<dbReference type="InterPro" id="IPR018378">
    <property type="entry name" value="C-type_lectin_CS"/>
</dbReference>
<dbReference type="Gene3D" id="3.10.100.10">
    <property type="entry name" value="Mannose-Binding Protein A, subunit A"/>
    <property type="match status" value="1"/>
</dbReference>
<keyword evidence="1" id="KW-1015">Disulfide bond</keyword>
<dbReference type="SUPFAM" id="SSF56436">
    <property type="entry name" value="C-type lectin-like"/>
    <property type="match status" value="1"/>
</dbReference>
<evidence type="ECO:0000259" key="3">
    <source>
        <dbReference type="PROSITE" id="PS50041"/>
    </source>
</evidence>
<organism evidence="4 5">
    <name type="scientific">Paramormyrops kingsleyae</name>
    <dbReference type="NCBI Taxonomy" id="1676925"/>
    <lineage>
        <taxon>Eukaryota</taxon>
        <taxon>Metazoa</taxon>
        <taxon>Chordata</taxon>
        <taxon>Craniata</taxon>
        <taxon>Vertebrata</taxon>
        <taxon>Euteleostomi</taxon>
        <taxon>Actinopterygii</taxon>
        <taxon>Neopterygii</taxon>
        <taxon>Teleostei</taxon>
        <taxon>Osteoglossocephala</taxon>
        <taxon>Osteoglossomorpha</taxon>
        <taxon>Osteoglossiformes</taxon>
        <taxon>Mormyridae</taxon>
        <taxon>Paramormyrops</taxon>
    </lineage>
</organism>
<reference evidence="4" key="2">
    <citation type="submission" date="2025-09" db="UniProtKB">
        <authorList>
            <consortium name="Ensembl"/>
        </authorList>
    </citation>
    <scope>IDENTIFICATION</scope>
</reference>